<organism evidence="2 3">
    <name type="scientific">Bos mutus</name>
    <name type="common">wild yak</name>
    <dbReference type="NCBI Taxonomy" id="72004"/>
    <lineage>
        <taxon>Eukaryota</taxon>
        <taxon>Metazoa</taxon>
        <taxon>Chordata</taxon>
        <taxon>Craniata</taxon>
        <taxon>Vertebrata</taxon>
        <taxon>Euteleostomi</taxon>
        <taxon>Mammalia</taxon>
        <taxon>Eutheria</taxon>
        <taxon>Laurasiatheria</taxon>
        <taxon>Artiodactyla</taxon>
        <taxon>Ruminantia</taxon>
        <taxon>Pecora</taxon>
        <taxon>Bovidae</taxon>
        <taxon>Bovinae</taxon>
        <taxon>Bos</taxon>
    </lineage>
</organism>
<evidence type="ECO:0000256" key="1">
    <source>
        <dbReference type="SAM" id="MobiDB-lite"/>
    </source>
</evidence>
<reference evidence="2" key="1">
    <citation type="submission" date="2019-10" db="EMBL/GenBank/DDBJ databases">
        <title>The sequence and de novo assembly of the wild yak genome.</title>
        <authorList>
            <person name="Liu Y."/>
        </authorList>
    </citation>
    <scope>NUCLEOTIDE SEQUENCE [LARGE SCALE GENOMIC DNA]</scope>
    <source>
        <strain evidence="2">WY2019</strain>
    </source>
</reference>
<sequence length="134" mass="14740">MAKPRSRLRAPDRLDSRGAAQVSAARACGGGGRQCGEQQDPGPSRCPDLASWTSGPEQSPRVAFPEQSIYPGWSRPTVSPESCSGYRSQFGERHSKRIAFTCRLFLLEEFFTVLCKDGAKAKLSHKRCPLKILD</sequence>
<feature type="region of interest" description="Disordered" evidence="1">
    <location>
        <begin position="1"/>
        <end position="61"/>
    </location>
</feature>
<comment type="caution">
    <text evidence="2">The sequence shown here is derived from an EMBL/GenBank/DDBJ whole genome shotgun (WGS) entry which is preliminary data.</text>
</comment>
<accession>A0A6B0RJ52</accession>
<evidence type="ECO:0000313" key="3">
    <source>
        <dbReference type="Proteomes" id="UP000322234"/>
    </source>
</evidence>
<dbReference type="EMBL" id="VBQZ03000043">
    <property type="protein sequence ID" value="MXQ88036.1"/>
    <property type="molecule type" value="Genomic_DNA"/>
</dbReference>
<proteinExistence type="predicted"/>
<gene>
    <name evidence="2" type="ORF">E5288_WYG022506</name>
</gene>
<dbReference type="Proteomes" id="UP000322234">
    <property type="component" value="Unassembled WGS sequence"/>
</dbReference>
<keyword evidence="3" id="KW-1185">Reference proteome</keyword>
<dbReference type="AlphaFoldDB" id="A0A6B0RJ52"/>
<protein>
    <submittedName>
        <fullName evidence="2">Uncharacterized protein</fullName>
    </submittedName>
</protein>
<evidence type="ECO:0000313" key="2">
    <source>
        <dbReference type="EMBL" id="MXQ88036.1"/>
    </source>
</evidence>
<name>A0A6B0RJ52_9CETA</name>